<comment type="caution">
    <text evidence="3">The sequence shown here is derived from an EMBL/GenBank/DDBJ whole genome shotgun (WGS) entry which is preliminary data.</text>
</comment>
<gene>
    <name evidence="3" type="ORF">ET418_08995</name>
</gene>
<protein>
    <submittedName>
        <fullName evidence="3">DUF4382 domain-containing protein</fullName>
    </submittedName>
</protein>
<evidence type="ECO:0000313" key="3">
    <source>
        <dbReference type="EMBL" id="KAA0891579.1"/>
    </source>
</evidence>
<feature type="signal peptide" evidence="1">
    <location>
        <begin position="1"/>
        <end position="23"/>
    </location>
</feature>
<dbReference type="EMBL" id="SRSD01000005">
    <property type="protein sequence ID" value="KAA0891579.1"/>
    <property type="molecule type" value="Genomic_DNA"/>
</dbReference>
<accession>A0A5A9XHL0</accession>
<dbReference type="InterPro" id="IPR025491">
    <property type="entry name" value="DUF4382"/>
</dbReference>
<sequence>MNKNFLTCIVSSVLLVAAFLGLGQMQGCSGGDSTSTSANTGTLKVGITDSPAFPNLDSVHLTIDKVVVVPTGKEGLADNDPGLPVIATFPGGVGVDILNLHFLPQILGTTAIPAGSYSQVRLILAPNSPTLNNYVTLSATPAQKLPLTTPSAQESGLKIKGNFTVTAGALNTIVLDFNPNDAIVFAGNSGNINLKPTGVRIIQVFNSLTNAGSLSGTIRSPQFTTWSSASVTVVPRDPAGSAVTSGVVFSNFSSPSVWKTTFSAFVPPNNSAVMPSAHYRVFVRAFRDTLSTVPTFNLYSSPLLTVTGGIDTAVPPNGLIQLGP</sequence>
<feature type="domain" description="DUF4382" evidence="2">
    <location>
        <begin position="40"/>
        <end position="196"/>
    </location>
</feature>
<reference evidence="3 4" key="1">
    <citation type="submission" date="2019-04" db="EMBL/GenBank/DDBJ databases">
        <title>Geobacter ruber sp. nov., ferric-reducing bacteria isolated from paddy soil.</title>
        <authorList>
            <person name="Xu Z."/>
            <person name="Masuda Y."/>
            <person name="Itoh H."/>
            <person name="Senoo K."/>
        </authorList>
    </citation>
    <scope>NUCLEOTIDE SEQUENCE [LARGE SCALE GENOMIC DNA]</scope>
    <source>
        <strain evidence="3 4">Red88</strain>
    </source>
</reference>
<organism evidence="3 4">
    <name type="scientific">Oryzomonas rubra</name>
    <dbReference type="NCBI Taxonomy" id="2509454"/>
    <lineage>
        <taxon>Bacteria</taxon>
        <taxon>Pseudomonadati</taxon>
        <taxon>Thermodesulfobacteriota</taxon>
        <taxon>Desulfuromonadia</taxon>
        <taxon>Geobacterales</taxon>
        <taxon>Geobacteraceae</taxon>
        <taxon>Oryzomonas</taxon>
    </lineage>
</organism>
<keyword evidence="4" id="KW-1185">Reference proteome</keyword>
<feature type="chain" id="PRO_5023120965" evidence="1">
    <location>
        <begin position="24"/>
        <end position="324"/>
    </location>
</feature>
<dbReference type="OrthoDB" id="2111471at2"/>
<name>A0A5A9XHL0_9BACT</name>
<dbReference type="Proteomes" id="UP000324298">
    <property type="component" value="Unassembled WGS sequence"/>
</dbReference>
<dbReference type="RefSeq" id="WP_149307280.1">
    <property type="nucleotide sequence ID" value="NZ_SRSD01000005.1"/>
</dbReference>
<keyword evidence="1" id="KW-0732">Signal</keyword>
<proteinExistence type="predicted"/>
<evidence type="ECO:0000256" key="1">
    <source>
        <dbReference type="SAM" id="SignalP"/>
    </source>
</evidence>
<evidence type="ECO:0000313" key="4">
    <source>
        <dbReference type="Proteomes" id="UP000324298"/>
    </source>
</evidence>
<evidence type="ECO:0000259" key="2">
    <source>
        <dbReference type="Pfam" id="PF14321"/>
    </source>
</evidence>
<dbReference type="AlphaFoldDB" id="A0A5A9XHL0"/>
<dbReference type="Pfam" id="PF14321">
    <property type="entry name" value="DUF4382"/>
    <property type="match status" value="1"/>
</dbReference>